<evidence type="ECO:0000256" key="1">
    <source>
        <dbReference type="ARBA" id="ARBA00004123"/>
    </source>
</evidence>
<dbReference type="InterPro" id="IPR014381">
    <property type="entry name" value="Arch_Rpo5/euc_Rpb5"/>
</dbReference>
<name>A0AAV1CWX4_OLDCO</name>
<dbReference type="Proteomes" id="UP001161247">
    <property type="component" value="Chromosome 3"/>
</dbReference>
<dbReference type="InterPro" id="IPR036710">
    <property type="entry name" value="RNA_pol_Rpb5_N_sf"/>
</dbReference>
<dbReference type="GO" id="GO:0003899">
    <property type="term" value="F:DNA-directed RNA polymerase activity"/>
    <property type="evidence" value="ECO:0007669"/>
    <property type="project" value="InterPro"/>
</dbReference>
<dbReference type="FunFam" id="3.90.940.20:FF:000001">
    <property type="entry name" value="DNA-directed RNA polymerases I, II, and III subunit RPABC1"/>
    <property type="match status" value="1"/>
</dbReference>
<dbReference type="Pfam" id="PF03871">
    <property type="entry name" value="RNA_pol_Rpb5_N"/>
    <property type="match status" value="1"/>
</dbReference>
<organism evidence="6 7">
    <name type="scientific">Oldenlandia corymbosa var. corymbosa</name>
    <dbReference type="NCBI Taxonomy" id="529605"/>
    <lineage>
        <taxon>Eukaryota</taxon>
        <taxon>Viridiplantae</taxon>
        <taxon>Streptophyta</taxon>
        <taxon>Embryophyta</taxon>
        <taxon>Tracheophyta</taxon>
        <taxon>Spermatophyta</taxon>
        <taxon>Magnoliopsida</taxon>
        <taxon>eudicotyledons</taxon>
        <taxon>Gunneridae</taxon>
        <taxon>Pentapetalae</taxon>
        <taxon>asterids</taxon>
        <taxon>lamiids</taxon>
        <taxon>Gentianales</taxon>
        <taxon>Rubiaceae</taxon>
        <taxon>Rubioideae</taxon>
        <taxon>Spermacoceae</taxon>
        <taxon>Hedyotis-Oldenlandia complex</taxon>
        <taxon>Oldenlandia</taxon>
    </lineage>
</organism>
<dbReference type="SUPFAM" id="SSF55287">
    <property type="entry name" value="RPB5-like RNA polymerase subunit"/>
    <property type="match status" value="1"/>
</dbReference>
<dbReference type="PIRSF" id="PIRSF000747">
    <property type="entry name" value="RPB5"/>
    <property type="match status" value="1"/>
</dbReference>
<protein>
    <submittedName>
        <fullName evidence="6">OLC1v1036556C1</fullName>
    </submittedName>
</protein>
<dbReference type="Pfam" id="PF01191">
    <property type="entry name" value="RNA_pol_Rpb5_C"/>
    <property type="match status" value="1"/>
</dbReference>
<feature type="domain" description="RNA polymerase Rpb5 N-terminal" evidence="5">
    <location>
        <begin position="30"/>
        <end position="110"/>
    </location>
</feature>
<gene>
    <name evidence="6" type="ORF">OLC1_LOCUS9661</name>
</gene>
<dbReference type="EMBL" id="OX459120">
    <property type="protein sequence ID" value="CAI9099696.1"/>
    <property type="molecule type" value="Genomic_DNA"/>
</dbReference>
<evidence type="ECO:0000313" key="6">
    <source>
        <dbReference type="EMBL" id="CAI9099696.1"/>
    </source>
</evidence>
<evidence type="ECO:0000259" key="4">
    <source>
        <dbReference type="Pfam" id="PF01191"/>
    </source>
</evidence>
<dbReference type="GO" id="GO:0003677">
    <property type="term" value="F:DNA binding"/>
    <property type="evidence" value="ECO:0007669"/>
    <property type="project" value="InterPro"/>
</dbReference>
<reference evidence="6" key="1">
    <citation type="submission" date="2023-03" db="EMBL/GenBank/DDBJ databases">
        <authorList>
            <person name="Julca I."/>
        </authorList>
    </citation>
    <scope>NUCLEOTIDE SEQUENCE</scope>
</reference>
<sequence length="228" mass="26028">MDIDGEMQMDIGSSSYPSCLSSFIDTGSLESHRYYLSRRTVLEMLRDRGYAIPDAEIELSLQGFRDYYGEDPDVSRLRISASHKDDPNQKIMVIFSGPGAVKVNTVREIGSDIMNKGALSRLMLIVQKQPTSQATKALELFPFKVEVFRITDLLVNITKHILKPKHQLLTPAEKQNLLEKYNVEEKQLPRMLQKDAIAQYYGLQKGQVVKITYSSEATETRVTYRCVW</sequence>
<comment type="subcellular location">
    <subcellularLocation>
        <location evidence="1">Nucleus</location>
    </subcellularLocation>
</comment>
<evidence type="ECO:0000259" key="5">
    <source>
        <dbReference type="Pfam" id="PF03871"/>
    </source>
</evidence>
<keyword evidence="7" id="KW-1185">Reference proteome</keyword>
<dbReference type="InterPro" id="IPR000783">
    <property type="entry name" value="RNA_pol_subH/Rpb5_C"/>
</dbReference>
<dbReference type="InterPro" id="IPR035913">
    <property type="entry name" value="RPB5-like_sf"/>
</dbReference>
<dbReference type="Gene3D" id="3.40.1340.10">
    <property type="entry name" value="RNA polymerase, Rpb5, N-terminal domain"/>
    <property type="match status" value="1"/>
</dbReference>
<feature type="domain" description="RNA polymerase subunit H/Rpb5 C-terminal" evidence="4">
    <location>
        <begin position="155"/>
        <end position="227"/>
    </location>
</feature>
<dbReference type="SUPFAM" id="SSF53036">
    <property type="entry name" value="Eukaryotic RPB5 N-terminal domain"/>
    <property type="match status" value="1"/>
</dbReference>
<dbReference type="GO" id="GO:0006366">
    <property type="term" value="P:transcription by RNA polymerase II"/>
    <property type="evidence" value="ECO:0007669"/>
    <property type="project" value="TreeGrafter"/>
</dbReference>
<dbReference type="AlphaFoldDB" id="A0AAV1CWX4"/>
<dbReference type="GO" id="GO:0006362">
    <property type="term" value="P:transcription elongation by RNA polymerase I"/>
    <property type="evidence" value="ECO:0007669"/>
    <property type="project" value="TreeGrafter"/>
</dbReference>
<dbReference type="PANTHER" id="PTHR10535:SF2">
    <property type="entry name" value="DNA-DIRECTED RNA POLYMERASE V SUBUNIT 5A"/>
    <property type="match status" value="1"/>
</dbReference>
<dbReference type="InterPro" id="IPR005571">
    <property type="entry name" value="RNA_pol_Rpb5_N"/>
</dbReference>
<accession>A0AAV1CWX4</accession>
<dbReference type="PANTHER" id="PTHR10535">
    <property type="entry name" value="DNA-DIRECTED RNA POLYMERASES I, II, AND III SUBUNIT RPABC1"/>
    <property type="match status" value="1"/>
</dbReference>
<dbReference type="GO" id="GO:0042797">
    <property type="term" value="P:tRNA transcription by RNA polymerase III"/>
    <property type="evidence" value="ECO:0007669"/>
    <property type="project" value="TreeGrafter"/>
</dbReference>
<dbReference type="GO" id="GO:0055029">
    <property type="term" value="C:nuclear DNA-directed RNA polymerase complex"/>
    <property type="evidence" value="ECO:0007669"/>
    <property type="project" value="UniProtKB-ARBA"/>
</dbReference>
<evidence type="ECO:0000256" key="3">
    <source>
        <dbReference type="ARBA" id="ARBA00025765"/>
    </source>
</evidence>
<comment type="similarity">
    <text evidence="3">Belongs to the archaeal Rpo5/eukaryotic RPB5 RNA polymerase subunit family.</text>
</comment>
<proteinExistence type="inferred from homology"/>
<dbReference type="Gene3D" id="3.90.940.20">
    <property type="entry name" value="RPB5-like RNA polymerase subunit"/>
    <property type="match status" value="1"/>
</dbReference>
<evidence type="ECO:0000313" key="7">
    <source>
        <dbReference type="Proteomes" id="UP001161247"/>
    </source>
</evidence>
<keyword evidence="2" id="KW-0539">Nucleus</keyword>
<evidence type="ECO:0000256" key="2">
    <source>
        <dbReference type="ARBA" id="ARBA00023242"/>
    </source>
</evidence>